<accession>A0A3E3DYR1</accession>
<gene>
    <name evidence="1" type="ORF">DW687_08670</name>
</gene>
<dbReference type="EMBL" id="QUSM01000004">
    <property type="protein sequence ID" value="RGD73838.1"/>
    <property type="molecule type" value="Genomic_DNA"/>
</dbReference>
<comment type="caution">
    <text evidence="1">The sequence shown here is derived from an EMBL/GenBank/DDBJ whole genome shotgun (WGS) entry which is preliminary data.</text>
</comment>
<evidence type="ECO:0000313" key="1">
    <source>
        <dbReference type="EMBL" id="RGD73838.1"/>
    </source>
</evidence>
<dbReference type="Proteomes" id="UP000261212">
    <property type="component" value="Unassembled WGS sequence"/>
</dbReference>
<dbReference type="AlphaFoldDB" id="A0A3E3DYR1"/>
<proteinExistence type="predicted"/>
<dbReference type="RefSeq" id="WP_117532455.1">
    <property type="nucleotide sequence ID" value="NZ_QUSM01000004.1"/>
</dbReference>
<reference evidence="1 2" key="1">
    <citation type="submission" date="2018-08" db="EMBL/GenBank/DDBJ databases">
        <title>A genome reference for cultivated species of the human gut microbiota.</title>
        <authorList>
            <person name="Zou Y."/>
            <person name="Xue W."/>
            <person name="Luo G."/>
        </authorList>
    </citation>
    <scope>NUCLEOTIDE SEQUENCE [LARGE SCALE GENOMIC DNA]</scope>
    <source>
        <strain evidence="1 2">AM25-6</strain>
    </source>
</reference>
<evidence type="ECO:0000313" key="2">
    <source>
        <dbReference type="Proteomes" id="UP000261212"/>
    </source>
</evidence>
<organism evidence="1 2">
    <name type="scientific">Anaerofustis stercorihominis</name>
    <dbReference type="NCBI Taxonomy" id="214853"/>
    <lineage>
        <taxon>Bacteria</taxon>
        <taxon>Bacillati</taxon>
        <taxon>Bacillota</taxon>
        <taxon>Clostridia</taxon>
        <taxon>Eubacteriales</taxon>
        <taxon>Eubacteriaceae</taxon>
        <taxon>Anaerofustis</taxon>
    </lineage>
</organism>
<sequence>MGDFNDIVNMQHLNNALQQSIKMLKQTGKEYAGKEMEYKMALNKKALRLREEKDMPVTLINQVIYGYEDIAKKRFERDVAEAIYKANQEAINSYKLQIRILDNQIGREWGSNA</sequence>
<name>A0A3E3DYR1_9FIRM</name>
<protein>
    <submittedName>
        <fullName evidence="1">Uncharacterized protein</fullName>
    </submittedName>
</protein>